<keyword evidence="2" id="KW-1185">Reference proteome</keyword>
<accession>A0A418WRZ0</accession>
<protein>
    <submittedName>
        <fullName evidence="1">Uncharacterized protein</fullName>
    </submittedName>
</protein>
<gene>
    <name evidence="1" type="ORF">D3876_06710</name>
</gene>
<organism evidence="1 2">
    <name type="scientific">Sphingomonas cavernae</name>
    <dbReference type="NCBI Taxonomy" id="2320861"/>
    <lineage>
        <taxon>Bacteria</taxon>
        <taxon>Pseudomonadati</taxon>
        <taxon>Pseudomonadota</taxon>
        <taxon>Alphaproteobacteria</taxon>
        <taxon>Sphingomonadales</taxon>
        <taxon>Sphingomonadaceae</taxon>
        <taxon>Sphingomonas</taxon>
    </lineage>
</organism>
<dbReference type="RefSeq" id="WP_119760521.1">
    <property type="nucleotide sequence ID" value="NZ_QYUM01000002.1"/>
</dbReference>
<evidence type="ECO:0000313" key="2">
    <source>
        <dbReference type="Proteomes" id="UP000286100"/>
    </source>
</evidence>
<dbReference type="AlphaFoldDB" id="A0A418WRZ0"/>
<sequence>MAMMYLINEFDVQLDHNGQASLQIALPEPVAYAHAGQALVLIERLGPDGEGQAVGGVPIAPMVDGINAQNISTLPDVAVYAGAMHQGAQALLVGVTGQVGERFRIFVGWARRQINEARADLSCKLCRKALKAAINAALAAVGIPMPGDILGDVLGALLDGLALDGIAAFLKELFGEQIIDWLSDQLNKLLGLFRAIDALCRRLCEELDFCQP</sequence>
<comment type="caution">
    <text evidence="1">The sequence shown here is derived from an EMBL/GenBank/DDBJ whole genome shotgun (WGS) entry which is preliminary data.</text>
</comment>
<dbReference type="EMBL" id="QYUM01000002">
    <property type="protein sequence ID" value="RJF93956.1"/>
    <property type="molecule type" value="Genomic_DNA"/>
</dbReference>
<reference evidence="1 2" key="1">
    <citation type="submission" date="2018-09" db="EMBL/GenBank/DDBJ databases">
        <authorList>
            <person name="Zhu H."/>
        </authorList>
    </citation>
    <scope>NUCLEOTIDE SEQUENCE [LARGE SCALE GENOMIC DNA]</scope>
    <source>
        <strain evidence="1 2">K2R01-6</strain>
    </source>
</reference>
<name>A0A418WRZ0_9SPHN</name>
<proteinExistence type="predicted"/>
<evidence type="ECO:0000313" key="1">
    <source>
        <dbReference type="EMBL" id="RJF93956.1"/>
    </source>
</evidence>
<dbReference type="Proteomes" id="UP000286100">
    <property type="component" value="Unassembled WGS sequence"/>
</dbReference>